<dbReference type="PANTHER" id="PTHR35011:SF4">
    <property type="entry name" value="SLL1102 PROTEIN"/>
    <property type="match status" value="1"/>
</dbReference>
<proteinExistence type="inferred from homology"/>
<evidence type="ECO:0000313" key="12">
    <source>
        <dbReference type="Proteomes" id="UP000199377"/>
    </source>
</evidence>
<evidence type="ECO:0000256" key="4">
    <source>
        <dbReference type="ARBA" id="ARBA00022519"/>
    </source>
</evidence>
<feature type="transmembrane region" description="Helical" evidence="9">
    <location>
        <begin position="90"/>
        <end position="111"/>
    </location>
</feature>
<protein>
    <recommendedName>
        <fullName evidence="9">TRAP transporter small permease protein</fullName>
    </recommendedName>
</protein>
<keyword evidence="7 9" id="KW-0472">Membrane</keyword>
<evidence type="ECO:0000256" key="2">
    <source>
        <dbReference type="ARBA" id="ARBA00022448"/>
    </source>
</evidence>
<evidence type="ECO:0000256" key="9">
    <source>
        <dbReference type="RuleBase" id="RU369079"/>
    </source>
</evidence>
<evidence type="ECO:0000256" key="6">
    <source>
        <dbReference type="ARBA" id="ARBA00022989"/>
    </source>
</evidence>
<evidence type="ECO:0000313" key="11">
    <source>
        <dbReference type="EMBL" id="SFH61334.1"/>
    </source>
</evidence>
<dbReference type="InterPro" id="IPR007387">
    <property type="entry name" value="TRAP_DctQ"/>
</dbReference>
<dbReference type="Pfam" id="PF04290">
    <property type="entry name" value="DctQ"/>
    <property type="match status" value="1"/>
</dbReference>
<sequence>MFASFARAITALNRWIGRIAAWVVIPLFLLLLCDVVMRYFAGRPLIWTSETAQLVFAVYGTIAGGWLLAERGHVNVDIFYGTFSARRKALADLSTCFLFLLFVGVLLWQGMDLAMESYEKLERSNSAWKPQIWFVKFFIPLSALLLFLQGIVRIVADVRVLMGLPVPDDVYGAPAIDGPAHGEEGEA</sequence>
<dbReference type="GO" id="GO:0022857">
    <property type="term" value="F:transmembrane transporter activity"/>
    <property type="evidence" value="ECO:0007669"/>
    <property type="project" value="UniProtKB-UniRule"/>
</dbReference>
<evidence type="ECO:0000256" key="5">
    <source>
        <dbReference type="ARBA" id="ARBA00022692"/>
    </source>
</evidence>
<dbReference type="AlphaFoldDB" id="A0A1I3BGA3"/>
<keyword evidence="6 9" id="KW-1133">Transmembrane helix</keyword>
<feature type="domain" description="Tripartite ATP-independent periplasmic transporters DctQ component" evidence="10">
    <location>
        <begin position="28"/>
        <end position="159"/>
    </location>
</feature>
<dbReference type="STRING" id="1114924.SAMN05216258_10170"/>
<gene>
    <name evidence="11" type="ORF">SAMN05216258_10170</name>
</gene>
<comment type="function">
    <text evidence="9">Part of the tripartite ATP-independent periplasmic (TRAP) transport system.</text>
</comment>
<keyword evidence="4 9" id="KW-0997">Cell inner membrane</keyword>
<feature type="transmembrane region" description="Helical" evidence="9">
    <location>
        <begin position="131"/>
        <end position="152"/>
    </location>
</feature>
<name>A0A1I3BGA3_9RHOB</name>
<dbReference type="EMBL" id="FOQH01000001">
    <property type="protein sequence ID" value="SFH61334.1"/>
    <property type="molecule type" value="Genomic_DNA"/>
</dbReference>
<dbReference type="RefSeq" id="WP_092856607.1">
    <property type="nucleotide sequence ID" value="NZ_FOQH01000001.1"/>
</dbReference>
<evidence type="ECO:0000259" key="10">
    <source>
        <dbReference type="Pfam" id="PF04290"/>
    </source>
</evidence>
<accession>A0A1I3BGA3</accession>
<comment type="subunit">
    <text evidence="9">The complex comprises the extracytoplasmic solute receptor protein and the two transmembrane proteins.</text>
</comment>
<comment type="similarity">
    <text evidence="8 9">Belongs to the TRAP transporter small permease family.</text>
</comment>
<feature type="transmembrane region" description="Helical" evidence="9">
    <location>
        <begin position="52"/>
        <end position="69"/>
    </location>
</feature>
<keyword evidence="2 9" id="KW-0813">Transport</keyword>
<dbReference type="PANTHER" id="PTHR35011">
    <property type="entry name" value="2,3-DIKETO-L-GULONATE TRAP TRANSPORTER SMALL PERMEASE PROTEIN YIAM"/>
    <property type="match status" value="1"/>
</dbReference>
<organism evidence="11 12">
    <name type="scientific">Albimonas pacifica</name>
    <dbReference type="NCBI Taxonomy" id="1114924"/>
    <lineage>
        <taxon>Bacteria</taxon>
        <taxon>Pseudomonadati</taxon>
        <taxon>Pseudomonadota</taxon>
        <taxon>Alphaproteobacteria</taxon>
        <taxon>Rhodobacterales</taxon>
        <taxon>Paracoccaceae</taxon>
        <taxon>Albimonas</taxon>
    </lineage>
</organism>
<dbReference type="Proteomes" id="UP000199377">
    <property type="component" value="Unassembled WGS sequence"/>
</dbReference>
<evidence type="ECO:0000256" key="1">
    <source>
        <dbReference type="ARBA" id="ARBA00004429"/>
    </source>
</evidence>
<comment type="subcellular location">
    <subcellularLocation>
        <location evidence="1 9">Cell inner membrane</location>
        <topology evidence="1 9">Multi-pass membrane protein</topology>
    </subcellularLocation>
</comment>
<feature type="transmembrane region" description="Helical" evidence="9">
    <location>
        <begin position="20"/>
        <end position="40"/>
    </location>
</feature>
<evidence type="ECO:0000256" key="7">
    <source>
        <dbReference type="ARBA" id="ARBA00023136"/>
    </source>
</evidence>
<evidence type="ECO:0000256" key="3">
    <source>
        <dbReference type="ARBA" id="ARBA00022475"/>
    </source>
</evidence>
<keyword evidence="12" id="KW-1185">Reference proteome</keyword>
<keyword evidence="5 9" id="KW-0812">Transmembrane</keyword>
<keyword evidence="3" id="KW-1003">Cell membrane</keyword>
<evidence type="ECO:0000256" key="8">
    <source>
        <dbReference type="ARBA" id="ARBA00038436"/>
    </source>
</evidence>
<dbReference type="OrthoDB" id="4250245at2"/>
<reference evidence="11 12" key="1">
    <citation type="submission" date="2016-10" db="EMBL/GenBank/DDBJ databases">
        <authorList>
            <person name="de Groot N.N."/>
        </authorList>
    </citation>
    <scope>NUCLEOTIDE SEQUENCE [LARGE SCALE GENOMIC DNA]</scope>
    <source>
        <strain evidence="11 12">CGMCC 1.11030</strain>
    </source>
</reference>
<dbReference type="GO" id="GO:0005886">
    <property type="term" value="C:plasma membrane"/>
    <property type="evidence" value="ECO:0007669"/>
    <property type="project" value="UniProtKB-SubCell"/>
</dbReference>
<dbReference type="InterPro" id="IPR055348">
    <property type="entry name" value="DctQ"/>
</dbReference>